<evidence type="ECO:0000256" key="1">
    <source>
        <dbReference type="ARBA" id="ARBA00007637"/>
    </source>
</evidence>
<comment type="similarity">
    <text evidence="1">Belongs to the NAD(P)-dependent epimerase/dehydratase family.</text>
</comment>
<evidence type="ECO:0000313" key="4">
    <source>
        <dbReference type="Proteomes" id="UP001379600"/>
    </source>
</evidence>
<dbReference type="SUPFAM" id="SSF51735">
    <property type="entry name" value="NAD(P)-binding Rossmann-fold domains"/>
    <property type="match status" value="1"/>
</dbReference>
<dbReference type="Gene3D" id="3.40.50.720">
    <property type="entry name" value="NAD(P)-binding Rossmann-like Domain"/>
    <property type="match status" value="1"/>
</dbReference>
<proteinExistence type="inferred from homology"/>
<dbReference type="InterPro" id="IPR001509">
    <property type="entry name" value="Epimerase_deHydtase"/>
</dbReference>
<gene>
    <name evidence="3" type="ORF">WF787_03505</name>
</gene>
<keyword evidence="4" id="KW-1185">Reference proteome</keyword>
<evidence type="ECO:0000313" key="3">
    <source>
        <dbReference type="EMBL" id="MEJ3690294.1"/>
    </source>
</evidence>
<dbReference type="EMBL" id="JBBFKC010000003">
    <property type="protein sequence ID" value="MEJ3690294.1"/>
    <property type="molecule type" value="Genomic_DNA"/>
</dbReference>
<accession>A0AB35XZX1</accession>
<comment type="caution">
    <text evidence="3">The sequence shown here is derived from an EMBL/GenBank/DDBJ whole genome shotgun (WGS) entry which is preliminary data.</text>
</comment>
<dbReference type="RefSeq" id="WP_337678839.1">
    <property type="nucleotide sequence ID" value="NZ_JBBFKB010000098.1"/>
</dbReference>
<name>A0AB35XZX1_9FIRM</name>
<organism evidence="3 4">
    <name type="scientific">Faecalibacterium taiwanense</name>
    <dbReference type="NCBI Taxonomy" id="3030638"/>
    <lineage>
        <taxon>Bacteria</taxon>
        <taxon>Bacillati</taxon>
        <taxon>Bacillota</taxon>
        <taxon>Clostridia</taxon>
        <taxon>Eubacteriales</taxon>
        <taxon>Oscillospiraceae</taxon>
        <taxon>Faecalibacterium</taxon>
    </lineage>
</organism>
<dbReference type="Pfam" id="PF01370">
    <property type="entry name" value="Epimerase"/>
    <property type="match status" value="1"/>
</dbReference>
<evidence type="ECO:0000259" key="2">
    <source>
        <dbReference type="Pfam" id="PF01370"/>
    </source>
</evidence>
<dbReference type="Proteomes" id="UP001379600">
    <property type="component" value="Unassembled WGS sequence"/>
</dbReference>
<feature type="domain" description="NAD-dependent epimerase/dehydratase" evidence="2">
    <location>
        <begin position="3"/>
        <end position="219"/>
    </location>
</feature>
<reference evidence="3 4" key="1">
    <citation type="submission" date="2024-03" db="EMBL/GenBank/DDBJ databases">
        <authorList>
            <person name="Plomp N."/>
            <person name="Harmsen H.J."/>
        </authorList>
    </citation>
    <scope>NUCLEOTIDE SEQUENCE [LARGE SCALE GENOMIC DNA]</scope>
    <source>
        <strain evidence="3 4">HTF-76H</strain>
    </source>
</reference>
<dbReference type="AlphaFoldDB" id="A0AB35XZX1"/>
<protein>
    <submittedName>
        <fullName evidence="3">NAD-dependent epimerase/dehydratase family protein</fullName>
    </submittedName>
</protein>
<dbReference type="PANTHER" id="PTHR43000">
    <property type="entry name" value="DTDP-D-GLUCOSE 4,6-DEHYDRATASE-RELATED"/>
    <property type="match status" value="1"/>
</dbReference>
<dbReference type="InterPro" id="IPR036291">
    <property type="entry name" value="NAD(P)-bd_dom_sf"/>
</dbReference>
<sequence>MNILILGGTGSIGQALTELLKNTAWNVYVTTRTRRENVQNITFLQGNAHDEKFLAECVTKEHWNVIVDFMAYSTQEFSKKVELFLESTDQYFFLSSSRVYAASNEPLTEDSPRLLDVCTDETYLATDEYALAKARQENILLTTNKKNWTIIRPYKTYNNNRLQLGMYEKEEWLYRLMMGKTLVFPNELKKRKTTLTYAADVAVAISELIENESAYGETFHITTTESLSWEDVFKKYTSILSETTGKQFHIRYVDDIEMFYNIWNPYQIKYDCNIDRRFDNSKINRATNNKLQYTVFAEGINKCLKKFIESPEWRNINWKLNFWMDNITGEKTKIWDADGLKEKARYVKYCIKK</sequence>